<dbReference type="InterPro" id="IPR023201">
    <property type="entry name" value="SecY_dom_sf"/>
</dbReference>
<evidence type="ECO:0000313" key="1">
    <source>
        <dbReference type="EMBL" id="RYR62454.1"/>
    </source>
</evidence>
<keyword evidence="2" id="KW-1185">Reference proteome</keyword>
<name>A0A445DH08_ARAHY</name>
<organism evidence="1 2">
    <name type="scientific">Arachis hypogaea</name>
    <name type="common">Peanut</name>
    <dbReference type="NCBI Taxonomy" id="3818"/>
    <lineage>
        <taxon>Eukaryota</taxon>
        <taxon>Viridiplantae</taxon>
        <taxon>Streptophyta</taxon>
        <taxon>Embryophyta</taxon>
        <taxon>Tracheophyta</taxon>
        <taxon>Spermatophyta</taxon>
        <taxon>Magnoliopsida</taxon>
        <taxon>eudicotyledons</taxon>
        <taxon>Gunneridae</taxon>
        <taxon>Pentapetalae</taxon>
        <taxon>rosids</taxon>
        <taxon>fabids</taxon>
        <taxon>Fabales</taxon>
        <taxon>Fabaceae</taxon>
        <taxon>Papilionoideae</taxon>
        <taxon>50 kb inversion clade</taxon>
        <taxon>dalbergioids sensu lato</taxon>
        <taxon>Dalbergieae</taxon>
        <taxon>Pterocarpus clade</taxon>
        <taxon>Arachis</taxon>
    </lineage>
</organism>
<accession>A0A445DH08</accession>
<gene>
    <name evidence="1" type="ORF">Ahy_A04g020065</name>
</gene>
<sequence length="207" mass="23743">MHFSEISPPMEVATRFSSQNHFHPDSFFTKPNVKLPVRQAHRIQCFRIRCNGPRFHLNTTHFPSLNRSRCLKSYRKLSVNVSNGVRGEHRYVDELLNKEIIPMHSGNDGEAIVAAPGGDDCRTPPFRRKTFKNKFLNFVRFSSVINDAAESFFKSEIRRRLFVTAVLIVVSRIGYFIPLPGFDRRLIPQDFLSFASGSVGKMHSSML</sequence>
<reference evidence="1 2" key="1">
    <citation type="submission" date="2019-01" db="EMBL/GenBank/DDBJ databases">
        <title>Sequencing of cultivated peanut Arachis hypogaea provides insights into genome evolution and oil improvement.</title>
        <authorList>
            <person name="Chen X."/>
        </authorList>
    </citation>
    <scope>NUCLEOTIDE SEQUENCE [LARGE SCALE GENOMIC DNA]</scope>
    <source>
        <strain evidence="2">cv. Fuhuasheng</strain>
        <tissue evidence="1">Leaves</tissue>
    </source>
</reference>
<dbReference type="Proteomes" id="UP000289738">
    <property type="component" value="Chromosome A04"/>
</dbReference>
<dbReference type="SUPFAM" id="SSF103491">
    <property type="entry name" value="Preprotein translocase SecY subunit"/>
    <property type="match status" value="1"/>
</dbReference>
<protein>
    <submittedName>
        <fullName evidence="1">Uncharacterized protein</fullName>
    </submittedName>
</protein>
<dbReference type="AlphaFoldDB" id="A0A445DH08"/>
<proteinExistence type="predicted"/>
<dbReference type="Gene3D" id="1.10.3370.10">
    <property type="entry name" value="SecY subunit domain"/>
    <property type="match status" value="1"/>
</dbReference>
<comment type="caution">
    <text evidence="1">The sequence shown here is derived from an EMBL/GenBank/DDBJ whole genome shotgun (WGS) entry which is preliminary data.</text>
</comment>
<dbReference type="EMBL" id="SDMP01000004">
    <property type="protein sequence ID" value="RYR62454.1"/>
    <property type="molecule type" value="Genomic_DNA"/>
</dbReference>
<evidence type="ECO:0000313" key="2">
    <source>
        <dbReference type="Proteomes" id="UP000289738"/>
    </source>
</evidence>